<dbReference type="Gene3D" id="3.10.580.10">
    <property type="entry name" value="CBS-domain"/>
    <property type="match status" value="1"/>
</dbReference>
<dbReference type="EMBL" id="FOXV01000008">
    <property type="protein sequence ID" value="SFQ52755.1"/>
    <property type="molecule type" value="Genomic_DNA"/>
</dbReference>
<dbReference type="GO" id="GO:0046872">
    <property type="term" value="F:metal ion binding"/>
    <property type="evidence" value="ECO:0007669"/>
    <property type="project" value="UniProtKB-UniRule"/>
</dbReference>
<evidence type="ECO:0000256" key="3">
    <source>
        <dbReference type="ARBA" id="ARBA00022475"/>
    </source>
</evidence>
<feature type="active site" evidence="15">
    <location>
        <position position="59"/>
    </location>
</feature>
<evidence type="ECO:0000256" key="2">
    <source>
        <dbReference type="ARBA" id="ARBA00007931"/>
    </source>
</evidence>
<evidence type="ECO:0000256" key="16">
    <source>
        <dbReference type="PIRSR" id="PIRSR006404-2"/>
    </source>
</evidence>
<evidence type="ECO:0000256" key="17">
    <source>
        <dbReference type="PROSITE-ProRule" id="PRU00703"/>
    </source>
</evidence>
<dbReference type="AlphaFoldDB" id="A0A1I5Z8Q0"/>
<keyword evidence="4 14" id="KW-0645">Protease</keyword>
<dbReference type="Pfam" id="PF00571">
    <property type="entry name" value="CBS"/>
    <property type="match status" value="1"/>
</dbReference>
<dbReference type="Proteomes" id="UP000243106">
    <property type="component" value="Unassembled WGS sequence"/>
</dbReference>
<dbReference type="PANTHER" id="PTHR39188:SF3">
    <property type="entry name" value="STAGE IV SPORULATION PROTEIN FB"/>
    <property type="match status" value="1"/>
</dbReference>
<evidence type="ECO:0000256" key="13">
    <source>
        <dbReference type="ARBA" id="ARBA00023136"/>
    </source>
</evidence>
<organism evidence="19 20">
    <name type="scientific">Roseivivax halotolerans</name>
    <dbReference type="NCBI Taxonomy" id="93684"/>
    <lineage>
        <taxon>Bacteria</taxon>
        <taxon>Pseudomonadati</taxon>
        <taxon>Pseudomonadota</taxon>
        <taxon>Alphaproteobacteria</taxon>
        <taxon>Rhodobacterales</taxon>
        <taxon>Roseobacteraceae</taxon>
        <taxon>Roseivivax</taxon>
    </lineage>
</organism>
<dbReference type="RefSeq" id="WP_093012672.1">
    <property type="nucleotide sequence ID" value="NZ_FOXV01000008.1"/>
</dbReference>
<comment type="subcellular location">
    <subcellularLocation>
        <location evidence="1 14">Cell membrane</location>
        <topology evidence="1 14">Multi-pass membrane protein</topology>
    </subcellularLocation>
</comment>
<dbReference type="PANTHER" id="PTHR39188">
    <property type="entry name" value="MEMBRANE-ASSOCIATED ZINC METALLOPROTEASE M50B"/>
    <property type="match status" value="1"/>
</dbReference>
<evidence type="ECO:0000256" key="10">
    <source>
        <dbReference type="ARBA" id="ARBA00022989"/>
    </source>
</evidence>
<evidence type="ECO:0000256" key="4">
    <source>
        <dbReference type="ARBA" id="ARBA00022670"/>
    </source>
</evidence>
<evidence type="ECO:0000256" key="14">
    <source>
        <dbReference type="PIRNR" id="PIRNR006404"/>
    </source>
</evidence>
<evidence type="ECO:0000313" key="20">
    <source>
        <dbReference type="Proteomes" id="UP000243106"/>
    </source>
</evidence>
<proteinExistence type="inferred from homology"/>
<reference evidence="20" key="1">
    <citation type="submission" date="2016-10" db="EMBL/GenBank/DDBJ databases">
        <authorList>
            <person name="Varghese N."/>
            <person name="Submissions S."/>
        </authorList>
    </citation>
    <scope>NUCLEOTIDE SEQUENCE [LARGE SCALE GENOMIC DNA]</scope>
    <source>
        <strain evidence="20">JCM 10271</strain>
    </source>
</reference>
<feature type="transmembrane region" description="Helical" evidence="14">
    <location>
        <begin position="21"/>
        <end position="39"/>
    </location>
</feature>
<dbReference type="GO" id="GO:0006508">
    <property type="term" value="P:proteolysis"/>
    <property type="evidence" value="ECO:0007669"/>
    <property type="project" value="UniProtKB-KW"/>
</dbReference>
<feature type="binding site" evidence="16">
    <location>
        <position position="58"/>
    </location>
    <ligand>
        <name>Zn(2+)</name>
        <dbReference type="ChEBI" id="CHEBI:29105"/>
        <note>catalytic</note>
    </ligand>
</feature>
<evidence type="ECO:0000256" key="5">
    <source>
        <dbReference type="ARBA" id="ARBA00022692"/>
    </source>
</evidence>
<feature type="transmembrane region" description="Helical" evidence="14">
    <location>
        <begin position="45"/>
        <end position="65"/>
    </location>
</feature>
<feature type="transmembrane region" description="Helical" evidence="14">
    <location>
        <begin position="201"/>
        <end position="218"/>
    </location>
</feature>
<evidence type="ECO:0000256" key="7">
    <source>
        <dbReference type="ARBA" id="ARBA00022737"/>
    </source>
</evidence>
<keyword evidence="5 14" id="KW-0812">Transmembrane</keyword>
<sequence>MSWSFPIGRLLGSEVRIHATFFLLLLWVGASAWGIGGAGAALSNILFVMALFACVVAHEFGHALMARRFGIRTPDITLLPIGGLARLERMPDRPFQEIAVALAGPLVNVVIAAALWLAGFGPSTSLALETSAGAFASALLSVNILLVLFNMIPAFPMDGGRVLRGVLAIFLPRLRATLFAVRIGQAFALAFAAYALWSGNFLLGLVALFVFLAGNAELGQMKSRAALSDLSVGDAMLRDFTHLSPDAPVSAAAELVRSSDQSIFPVVGRDGKLAGFVEADAILEADGGGRIADVMEADVMSLPMSRPAGHLLDVLGERHAIGVTGPSGRLVGYVTQGSAARLLRRRASR</sequence>
<feature type="domain" description="CBS" evidence="18">
    <location>
        <begin position="236"/>
        <end position="294"/>
    </location>
</feature>
<keyword evidence="11 14" id="KW-0482">Metalloprotease</keyword>
<feature type="binding site" evidence="16">
    <location>
        <position position="158"/>
    </location>
    <ligand>
        <name>Zn(2+)</name>
        <dbReference type="ChEBI" id="CHEBI:29105"/>
        <note>catalytic</note>
    </ligand>
</feature>
<dbReference type="InterPro" id="IPR008915">
    <property type="entry name" value="Peptidase_M50"/>
</dbReference>
<keyword evidence="8 14" id="KW-0378">Hydrolase</keyword>
<accession>A0A1I5Z8Q0</accession>
<dbReference type="STRING" id="93684.SAMN05421853_108109"/>
<keyword evidence="9 14" id="KW-0862">Zinc</keyword>
<dbReference type="InterPro" id="IPR016483">
    <property type="entry name" value="UCP006404_Pept_M50_CBS"/>
</dbReference>
<comment type="similarity">
    <text evidence="2 14">Belongs to the peptidase M50B family.</text>
</comment>
<dbReference type="GO" id="GO:0005886">
    <property type="term" value="C:plasma membrane"/>
    <property type="evidence" value="ECO:0007669"/>
    <property type="project" value="UniProtKB-SubCell"/>
</dbReference>
<dbReference type="CDD" id="cd02205">
    <property type="entry name" value="CBS_pair_SF"/>
    <property type="match status" value="1"/>
</dbReference>
<dbReference type="InterPro" id="IPR046342">
    <property type="entry name" value="CBS_dom_sf"/>
</dbReference>
<evidence type="ECO:0000256" key="11">
    <source>
        <dbReference type="ARBA" id="ARBA00023049"/>
    </source>
</evidence>
<dbReference type="PROSITE" id="PS51371">
    <property type="entry name" value="CBS"/>
    <property type="match status" value="1"/>
</dbReference>
<protein>
    <recommendedName>
        <fullName evidence="14">Zinc metalloprotease</fullName>
    </recommendedName>
</protein>
<keyword evidence="12 17" id="KW-0129">CBS domain</keyword>
<dbReference type="Pfam" id="PF02163">
    <property type="entry name" value="Peptidase_M50"/>
    <property type="match status" value="2"/>
</dbReference>
<comment type="cofactor">
    <cofactor evidence="14 16">
        <name>Zn(2+)</name>
        <dbReference type="ChEBI" id="CHEBI:29105"/>
    </cofactor>
    <text evidence="14 16">Binds 1 zinc ion per subunit.</text>
</comment>
<feature type="binding site" evidence="16">
    <location>
        <position position="62"/>
    </location>
    <ligand>
        <name>Zn(2+)</name>
        <dbReference type="ChEBI" id="CHEBI:29105"/>
        <note>catalytic</note>
    </ligand>
</feature>
<evidence type="ECO:0000259" key="18">
    <source>
        <dbReference type="PROSITE" id="PS51371"/>
    </source>
</evidence>
<keyword evidence="3 14" id="KW-1003">Cell membrane</keyword>
<evidence type="ECO:0000256" key="15">
    <source>
        <dbReference type="PIRSR" id="PIRSR006404-1"/>
    </source>
</evidence>
<evidence type="ECO:0000313" key="19">
    <source>
        <dbReference type="EMBL" id="SFQ52755.1"/>
    </source>
</evidence>
<name>A0A1I5Z8Q0_9RHOB</name>
<keyword evidence="6 14" id="KW-0479">Metal-binding</keyword>
<keyword evidence="20" id="KW-1185">Reference proteome</keyword>
<dbReference type="InterPro" id="IPR000644">
    <property type="entry name" value="CBS_dom"/>
</dbReference>
<evidence type="ECO:0000256" key="1">
    <source>
        <dbReference type="ARBA" id="ARBA00004651"/>
    </source>
</evidence>
<dbReference type="SUPFAM" id="SSF54631">
    <property type="entry name" value="CBS-domain pair"/>
    <property type="match status" value="1"/>
</dbReference>
<feature type="transmembrane region" description="Helical" evidence="14">
    <location>
        <begin position="132"/>
        <end position="155"/>
    </location>
</feature>
<dbReference type="GO" id="GO:0008237">
    <property type="term" value="F:metallopeptidase activity"/>
    <property type="evidence" value="ECO:0007669"/>
    <property type="project" value="UniProtKB-UniRule"/>
</dbReference>
<evidence type="ECO:0000256" key="9">
    <source>
        <dbReference type="ARBA" id="ARBA00022833"/>
    </source>
</evidence>
<keyword evidence="7" id="KW-0677">Repeat</keyword>
<gene>
    <name evidence="19" type="ORF">SAMN05421853_108109</name>
</gene>
<keyword evidence="13 14" id="KW-0472">Membrane</keyword>
<keyword evidence="10 14" id="KW-1133">Transmembrane helix</keyword>
<evidence type="ECO:0000256" key="8">
    <source>
        <dbReference type="ARBA" id="ARBA00022801"/>
    </source>
</evidence>
<feature type="transmembrane region" description="Helical" evidence="14">
    <location>
        <begin position="98"/>
        <end position="120"/>
    </location>
</feature>
<dbReference type="PIRSF" id="PIRSF006404">
    <property type="entry name" value="UCP006404_Pept_M50_CBS"/>
    <property type="match status" value="1"/>
</dbReference>
<evidence type="ECO:0000256" key="12">
    <source>
        <dbReference type="ARBA" id="ARBA00023122"/>
    </source>
</evidence>
<evidence type="ECO:0000256" key="6">
    <source>
        <dbReference type="ARBA" id="ARBA00022723"/>
    </source>
</evidence>